<dbReference type="AlphaFoldDB" id="A0A6A6WJE4"/>
<gene>
    <name evidence="2" type="ORF">EJ05DRAFT_507512</name>
</gene>
<protein>
    <recommendedName>
        <fullName evidence="4">Extracellular membrane protein CFEM domain-containing protein</fullName>
    </recommendedName>
</protein>
<keyword evidence="1" id="KW-0732">Signal</keyword>
<proteinExistence type="predicted"/>
<dbReference type="RefSeq" id="XP_033604348.1">
    <property type="nucleotide sequence ID" value="XM_033747926.1"/>
</dbReference>
<name>A0A6A6WJE4_9PEZI</name>
<evidence type="ECO:0000313" key="3">
    <source>
        <dbReference type="Proteomes" id="UP000799437"/>
    </source>
</evidence>
<dbReference type="EMBL" id="ML996566">
    <property type="protein sequence ID" value="KAF2761897.1"/>
    <property type="molecule type" value="Genomic_DNA"/>
</dbReference>
<keyword evidence="3" id="KW-1185">Reference proteome</keyword>
<organism evidence="2 3">
    <name type="scientific">Pseudovirgaria hyperparasitica</name>
    <dbReference type="NCBI Taxonomy" id="470096"/>
    <lineage>
        <taxon>Eukaryota</taxon>
        <taxon>Fungi</taxon>
        <taxon>Dikarya</taxon>
        <taxon>Ascomycota</taxon>
        <taxon>Pezizomycotina</taxon>
        <taxon>Dothideomycetes</taxon>
        <taxon>Dothideomycetes incertae sedis</taxon>
        <taxon>Acrospermales</taxon>
        <taxon>Acrospermaceae</taxon>
        <taxon>Pseudovirgaria</taxon>
    </lineage>
</organism>
<dbReference type="GeneID" id="54488980"/>
<evidence type="ECO:0000256" key="1">
    <source>
        <dbReference type="SAM" id="SignalP"/>
    </source>
</evidence>
<feature type="chain" id="PRO_5025395883" description="Extracellular membrane protein CFEM domain-containing protein" evidence="1">
    <location>
        <begin position="21"/>
        <end position="235"/>
    </location>
</feature>
<reference evidence="2" key="1">
    <citation type="journal article" date="2020" name="Stud. Mycol.">
        <title>101 Dothideomycetes genomes: a test case for predicting lifestyles and emergence of pathogens.</title>
        <authorList>
            <person name="Haridas S."/>
            <person name="Albert R."/>
            <person name="Binder M."/>
            <person name="Bloem J."/>
            <person name="Labutti K."/>
            <person name="Salamov A."/>
            <person name="Andreopoulos B."/>
            <person name="Baker S."/>
            <person name="Barry K."/>
            <person name="Bills G."/>
            <person name="Bluhm B."/>
            <person name="Cannon C."/>
            <person name="Castanera R."/>
            <person name="Culley D."/>
            <person name="Daum C."/>
            <person name="Ezra D."/>
            <person name="Gonzalez J."/>
            <person name="Henrissat B."/>
            <person name="Kuo A."/>
            <person name="Liang C."/>
            <person name="Lipzen A."/>
            <person name="Lutzoni F."/>
            <person name="Magnuson J."/>
            <person name="Mondo S."/>
            <person name="Nolan M."/>
            <person name="Ohm R."/>
            <person name="Pangilinan J."/>
            <person name="Park H.-J."/>
            <person name="Ramirez L."/>
            <person name="Alfaro M."/>
            <person name="Sun H."/>
            <person name="Tritt A."/>
            <person name="Yoshinaga Y."/>
            <person name="Zwiers L.-H."/>
            <person name="Turgeon B."/>
            <person name="Goodwin S."/>
            <person name="Spatafora J."/>
            <person name="Crous P."/>
            <person name="Grigoriev I."/>
        </authorList>
    </citation>
    <scope>NUCLEOTIDE SEQUENCE</scope>
    <source>
        <strain evidence="2">CBS 121739</strain>
    </source>
</reference>
<evidence type="ECO:0008006" key="4">
    <source>
        <dbReference type="Google" id="ProtNLM"/>
    </source>
</evidence>
<evidence type="ECO:0000313" key="2">
    <source>
        <dbReference type="EMBL" id="KAF2761897.1"/>
    </source>
</evidence>
<feature type="signal peptide" evidence="1">
    <location>
        <begin position="1"/>
        <end position="20"/>
    </location>
</feature>
<sequence>MLTLTLFFFFFFSLFSISTSLPSDALATQTPACWTQCLLTTQPADCKSPTLLCTSQSICIPQCHCTNEATTTALLACARTACGNDPDINTTPLLASIESLCSPAASKPLATTTLTVRVTPSPMPFLPPGLMAPASLATPAVVVPYTSGSGSRSTGGRATMETGNWRANATATGVVASSSVRASGTGSATTGGSGSGSGFFVDEDSLGVRTMVDLCWGWLGLGVLVGVVGCGVLGG</sequence>
<accession>A0A6A6WJE4</accession>
<dbReference type="Proteomes" id="UP000799437">
    <property type="component" value="Unassembled WGS sequence"/>
</dbReference>